<reference evidence="6 7" key="1">
    <citation type="submission" date="2019-04" db="EMBL/GenBank/DDBJ databases">
        <title>Reference strain of H23.</title>
        <authorList>
            <person name="Luo X."/>
        </authorList>
    </citation>
    <scope>NUCLEOTIDE SEQUENCE [LARGE SCALE GENOMIC DNA]</scope>
    <source>
        <strain evidence="6 7">H23</strain>
    </source>
</reference>
<dbReference type="PANTHER" id="PTHR32305">
    <property type="match status" value="1"/>
</dbReference>
<evidence type="ECO:0000259" key="4">
    <source>
        <dbReference type="Pfam" id="PF20148"/>
    </source>
</evidence>
<sequence>MNCQNLQHLGRELPPAAMTDLKRAIATLLFIGAASMGFQASAQSAHDPTKRVTTLDGLLVIGRNPGGGGSYGAGGYAYGGGFDTGSSNTYSGETGDPPADDPGPSKETLCDNPVDIVTGKKSHFETDFASEADDGLRFDRAYNQLWAGYGLLGGRWITNFDLTLSFDTRWPEQVGCYPTVDPTYCVPSAPTNIYSHREGGDVITFTYDAASGTWKGSEEAPNASIVKLGDGTFKLSLPGKGYEIYAGGGLITQRKGLDNVGLTYSYNGTLLTQVTHTSGRNIQIEQDRSPTGWVKVKDPAGNVYTYAFGYETALLTYVTFPDGKGNITYGYDGYDGALGGIYVNGVRKTRYTYDASRRVIESRKEDGSDIKTYAYFSDRTERTNSLGKKTIYAIQNGKIASVSGVVSAHCAATFSARTFDSEGRLDEETDENGVKINYDYDTNGRLIKKTEAVGTPQQRVSELEWDAENRLTRRKVVGFAEDIFSYTPDGYIASVVNKNLSTKGVSGATHTTTYVYTKQPNGMLASATLDGPLQGSGDAITSTYDAYGRLSSVTNSLGHTTLYSNYNVLGKPGRITSANGAIADYSYDVRGRVLTETTYVGTSPSTTINSYDARGRLAATTTPDNVTTSFFYDSSDRLIKATRPEPGSPYASQMSSLTGPTSSAGSTGQFTVEGELDGGGTVAPMICHPQPDCETDPPGPPLRSAGFVDQNVPTMMVAGQTYSVTLRMINGGSETWTAATNHNLGSANPLDNMTWGLQRVATPGSVANGQTATFNFNVTAPATAGNYNFQWRMVRDGVAWFGAYTPNTVITVQPAPTNGASFVSKSIPASVETGKPVTFNIQMLNSGTTTWTPDLYFLSPTNGANYALWNMSWGTLSAPVAPGQTANFSIPATAPAVGNYSLQWSMIKYGVEWFGPLVDASIAVQPPPPPPLGFQKFSYNLNGDVTMIETGIESGSSTLVLSRTYIDYDELARVRARRGNDVNGSSSNIRYTYDGVGRVKTITDSLNRVTTLTYDGLARMVTSTDPRNAITQFEYDAGDRLAKVVDSRGLITTYSYDGFGQLWSQSSPDTGITTFQYSPEGLRTSLSRADGSGLVYQYDGLGRITWYGTSTAGRNYTYDTCANGKGMLCETNTNLAGGTITQYSYTPQGQVATKHDWTPSSSYHTGYAYDGMGRITGISYPSGVYVAYSYANGRLSGVAANASGTGVYVATNFLYRPFGPAIGWTYGNGLERRYNYDMDGRLSGISTSDTDTLTQSLTYAFDKNNDITSMTDAATPSLSRNYGYDELSRLTSVSAGGANMATWQHDANGNRGSYVGPNGDRVYSIDAYSNRVIGSNLSNNNTAVEYQYDGRGNRNWEHAHYHHITSYEYDAFNRMSKASYYNGATTADTTYTFNAHDQRVAKSNSTGTTRFVYAGQNQLLAESDASGWKSYIWVGNELLGVVTPNSVLNFVHNDNLGRPETVTSSTQQPVWRAANYAFERTVYQDGIGGLNIGYPGQYFDSETGNWYNGFRDYDASIGRYLQSDPIGLVGGMNTYAYVGGNPMTRVDPAGLECNEKGCWVSDVERRAANNGDWDVYYQSACAGGDTYACRGYEVASQTGASLGNYAGALFTNVRLANSLKENDPELNNCPRELENRMNKVRVGLVRGHMNALDRAGASPSNPVRLSGQTIAEFHYDVFRANGASPDIFGGDFLWTVGRPVVNFFFTWCTLPSCEL</sequence>
<evidence type="ECO:0000256" key="2">
    <source>
        <dbReference type="SAM" id="MobiDB-lite"/>
    </source>
</evidence>
<dbReference type="InterPro" id="IPR013783">
    <property type="entry name" value="Ig-like_fold"/>
</dbReference>
<dbReference type="RefSeq" id="WP_137266336.1">
    <property type="nucleotide sequence ID" value="NZ_SZUA01000001.1"/>
</dbReference>
<keyword evidence="1" id="KW-0677">Repeat</keyword>
<dbReference type="Gene3D" id="2.60.40.10">
    <property type="entry name" value="Immunoglobulins"/>
    <property type="match status" value="2"/>
</dbReference>
<evidence type="ECO:0000259" key="3">
    <source>
        <dbReference type="Pfam" id="PF16158"/>
    </source>
</evidence>
<dbReference type="InterPro" id="IPR006530">
    <property type="entry name" value="YD"/>
</dbReference>
<organism evidence="6 7">
    <name type="scientific">Luteimonas gilva</name>
    <dbReference type="NCBI Taxonomy" id="2572684"/>
    <lineage>
        <taxon>Bacteria</taxon>
        <taxon>Pseudomonadati</taxon>
        <taxon>Pseudomonadota</taxon>
        <taxon>Gammaproteobacteria</taxon>
        <taxon>Lysobacterales</taxon>
        <taxon>Lysobacteraceae</taxon>
        <taxon>Luteimonas</taxon>
    </lineage>
</organism>
<feature type="domain" description="DUF6531" evidence="4">
    <location>
        <begin position="112"/>
        <end position="168"/>
    </location>
</feature>
<feature type="compositionally biased region" description="Polar residues" evidence="2">
    <location>
        <begin position="650"/>
        <end position="668"/>
    </location>
</feature>
<dbReference type="InterPro" id="IPR045351">
    <property type="entry name" value="DUF6531"/>
</dbReference>
<dbReference type="InterPro" id="IPR050708">
    <property type="entry name" value="T6SS_VgrG/RHS"/>
</dbReference>
<dbReference type="Pfam" id="PF20148">
    <property type="entry name" value="DUF6531"/>
    <property type="match status" value="1"/>
</dbReference>
<dbReference type="InterPro" id="IPR022385">
    <property type="entry name" value="Rhs_assc_core"/>
</dbReference>
<name>A0A4V5ZR92_9GAMM</name>
<comment type="caution">
    <text evidence="6">The sequence shown here is derived from an EMBL/GenBank/DDBJ whole genome shotgun (WGS) entry which is preliminary data.</text>
</comment>
<feature type="domain" description="Teneurin-like YD-shell" evidence="5">
    <location>
        <begin position="965"/>
        <end position="1111"/>
    </location>
</feature>
<dbReference type="Pfam" id="PF16158">
    <property type="entry name" value="N_BRCA1_IG"/>
    <property type="match status" value="1"/>
</dbReference>
<dbReference type="Gene3D" id="2.180.10.10">
    <property type="entry name" value="RHS repeat-associated core"/>
    <property type="match status" value="3"/>
</dbReference>
<feature type="region of interest" description="Disordered" evidence="2">
    <location>
        <begin position="87"/>
        <end position="107"/>
    </location>
</feature>
<dbReference type="OrthoDB" id="9816400at2"/>
<dbReference type="InterPro" id="IPR056823">
    <property type="entry name" value="TEN-like_YD-shell"/>
</dbReference>
<dbReference type="EMBL" id="SZUA01000001">
    <property type="protein sequence ID" value="TKR34133.1"/>
    <property type="molecule type" value="Genomic_DNA"/>
</dbReference>
<dbReference type="NCBIfam" id="TIGR03696">
    <property type="entry name" value="Rhs_assc_core"/>
    <property type="match status" value="1"/>
</dbReference>
<evidence type="ECO:0000256" key="1">
    <source>
        <dbReference type="ARBA" id="ARBA00022737"/>
    </source>
</evidence>
<dbReference type="InterPro" id="IPR032350">
    <property type="entry name" value="Nbr1_FW"/>
</dbReference>
<dbReference type="PRINTS" id="PR00394">
    <property type="entry name" value="RHSPROTEIN"/>
</dbReference>
<feature type="region of interest" description="Disordered" evidence="2">
    <location>
        <begin position="643"/>
        <end position="668"/>
    </location>
</feature>
<dbReference type="Pfam" id="PF05593">
    <property type="entry name" value="RHS_repeat"/>
    <property type="match status" value="1"/>
</dbReference>
<gene>
    <name evidence="6" type="ORF">FCE95_07670</name>
</gene>
<evidence type="ECO:0000259" key="5">
    <source>
        <dbReference type="Pfam" id="PF25023"/>
    </source>
</evidence>
<dbReference type="InterPro" id="IPR031325">
    <property type="entry name" value="RHS_repeat"/>
</dbReference>
<evidence type="ECO:0000313" key="6">
    <source>
        <dbReference type="EMBL" id="TKR34133.1"/>
    </source>
</evidence>
<proteinExistence type="predicted"/>
<feature type="domain" description="Nbr1 FW" evidence="3">
    <location>
        <begin position="714"/>
        <end position="802"/>
    </location>
</feature>
<evidence type="ECO:0000313" key="7">
    <source>
        <dbReference type="Proteomes" id="UP000308707"/>
    </source>
</evidence>
<accession>A0A4V5ZR92</accession>
<keyword evidence="7" id="KW-1185">Reference proteome</keyword>
<dbReference type="PANTHER" id="PTHR32305:SF15">
    <property type="entry name" value="PROTEIN RHSA-RELATED"/>
    <property type="match status" value="1"/>
</dbReference>
<protein>
    <submittedName>
        <fullName evidence="6">Uncharacterized protein</fullName>
    </submittedName>
</protein>
<dbReference type="Pfam" id="PF25023">
    <property type="entry name" value="TEN_YD-shell"/>
    <property type="match status" value="1"/>
</dbReference>
<dbReference type="NCBIfam" id="TIGR01643">
    <property type="entry name" value="YD_repeat_2x"/>
    <property type="match status" value="3"/>
</dbReference>
<dbReference type="Proteomes" id="UP000308707">
    <property type="component" value="Unassembled WGS sequence"/>
</dbReference>